<dbReference type="Gene3D" id="3.20.20.80">
    <property type="entry name" value="Glycosidases"/>
    <property type="match status" value="1"/>
</dbReference>
<evidence type="ECO:0000256" key="3">
    <source>
        <dbReference type="ARBA" id="ARBA00022801"/>
    </source>
</evidence>
<dbReference type="PANTHER" id="PTHR11177">
    <property type="entry name" value="CHITINASE"/>
    <property type="match status" value="1"/>
</dbReference>
<keyword evidence="11" id="KW-1185">Reference proteome</keyword>
<dbReference type="InterPro" id="IPR029070">
    <property type="entry name" value="Chitinase_insertion_sf"/>
</dbReference>
<dbReference type="Pfam" id="PF01607">
    <property type="entry name" value="CBM_14"/>
    <property type="match status" value="1"/>
</dbReference>
<dbReference type="Gene3D" id="3.10.50.10">
    <property type="match status" value="1"/>
</dbReference>
<feature type="chain" id="PRO_5045983462" evidence="8">
    <location>
        <begin position="21"/>
        <end position="484"/>
    </location>
</feature>
<dbReference type="PANTHER" id="PTHR11177:SF360">
    <property type="entry name" value="CHITINASE 4-RELATED"/>
    <property type="match status" value="1"/>
</dbReference>
<evidence type="ECO:0000256" key="5">
    <source>
        <dbReference type="ARBA" id="ARBA00023295"/>
    </source>
</evidence>
<accession>A0ABM1IDL7</accession>
<feature type="signal peptide" evidence="8">
    <location>
        <begin position="1"/>
        <end position="20"/>
    </location>
</feature>
<organism evidence="11 12">
    <name type="scientific">Polistes dominula</name>
    <name type="common">European paper wasp</name>
    <name type="synonym">Vespa dominula</name>
    <dbReference type="NCBI Taxonomy" id="743375"/>
    <lineage>
        <taxon>Eukaryota</taxon>
        <taxon>Metazoa</taxon>
        <taxon>Ecdysozoa</taxon>
        <taxon>Arthropoda</taxon>
        <taxon>Hexapoda</taxon>
        <taxon>Insecta</taxon>
        <taxon>Pterygota</taxon>
        <taxon>Neoptera</taxon>
        <taxon>Endopterygota</taxon>
        <taxon>Hymenoptera</taxon>
        <taxon>Apocrita</taxon>
        <taxon>Aculeata</taxon>
        <taxon>Vespoidea</taxon>
        <taxon>Vespidae</taxon>
        <taxon>Polistinae</taxon>
        <taxon>Polistini</taxon>
        <taxon>Polistes</taxon>
    </lineage>
</organism>
<dbReference type="SUPFAM" id="SSF54556">
    <property type="entry name" value="Chitinase insertion domain"/>
    <property type="match status" value="1"/>
</dbReference>
<dbReference type="SUPFAM" id="SSF57625">
    <property type="entry name" value="Invertebrate chitin-binding proteins"/>
    <property type="match status" value="1"/>
</dbReference>
<feature type="domain" description="GH18" evidence="10">
    <location>
        <begin position="22"/>
        <end position="390"/>
    </location>
</feature>
<evidence type="ECO:0000256" key="8">
    <source>
        <dbReference type="SAM" id="SignalP"/>
    </source>
</evidence>
<keyword evidence="2" id="KW-0147">Chitin-binding</keyword>
<keyword evidence="3 6" id="KW-0378">Hydrolase</keyword>
<evidence type="ECO:0000256" key="1">
    <source>
        <dbReference type="ARBA" id="ARBA00009121"/>
    </source>
</evidence>
<dbReference type="InterPro" id="IPR036508">
    <property type="entry name" value="Chitin-bd_dom_sf"/>
</dbReference>
<dbReference type="SMART" id="SM00494">
    <property type="entry name" value="ChtBD2"/>
    <property type="match status" value="1"/>
</dbReference>
<dbReference type="PROSITE" id="PS51910">
    <property type="entry name" value="GH18_2"/>
    <property type="match status" value="1"/>
</dbReference>
<dbReference type="Gene3D" id="2.170.140.10">
    <property type="entry name" value="Chitin binding domain"/>
    <property type="match status" value="1"/>
</dbReference>
<sequence>MNTWIVFLAAFAAFAATATADYKIVCYFGSWSTYRPDAGKFEVENIDPTLCTHVIYTFVGISEEGAVKVLDSWQDLPNDYGKNGFGRFIKLRETNPDVKLIIAIGGWNEGSTKYSHVVANPALRAKFVDSVVQFLKKYHFDGFDVDWEYPNQRGGKAADKENYVLLLKELREAFDQHGYILSAAVGAAESSASQSYIIPEMSKHLHLINLMAYDLHGSWESTTGINAPLYPQKGITGNNAKLTTDAAVQYWLDQGAPAEKLIVGVPFYGRSFSLQNAQNNKVGAPTTGPGMAGEYTREPGMLGYNEICTRVQSGKWTVVYDEDQRVPYAYSDNQWVGYDNVQSLKEKAEYIKAKGLGGAMLWSVETDDFRGACGEKYPLLKVLNNVLLNGPPLKTTTPGKPTKPTEPTTQTRPTKTTESTTSKPPNEGICTKEGFVRDPHICSKFYQCILVNGHFQVIEFNCPDGLVFNPKILGCDYPSSVICP</sequence>
<keyword evidence="8" id="KW-0732">Signal</keyword>
<dbReference type="Pfam" id="PF00704">
    <property type="entry name" value="Glyco_hydro_18"/>
    <property type="match status" value="1"/>
</dbReference>
<dbReference type="InterPro" id="IPR001579">
    <property type="entry name" value="Glyco_hydro_18_chit_AS"/>
</dbReference>
<comment type="similarity">
    <text evidence="1">Belongs to the glycosyl hydrolase 18 family. Chitinase class II subfamily.</text>
</comment>
<dbReference type="RefSeq" id="XP_015178304.1">
    <property type="nucleotide sequence ID" value="XM_015322818.1"/>
</dbReference>
<dbReference type="InterPro" id="IPR050314">
    <property type="entry name" value="Glycosyl_Hydrlase_18"/>
</dbReference>
<dbReference type="InterPro" id="IPR011583">
    <property type="entry name" value="Chitinase_II/V-like_cat"/>
</dbReference>
<gene>
    <name evidence="12" type="primary">LOC107067370</name>
</gene>
<keyword evidence="5 6" id="KW-0326">Glycosidase</keyword>
<dbReference type="SMART" id="SM00636">
    <property type="entry name" value="Glyco_18"/>
    <property type="match status" value="1"/>
</dbReference>
<evidence type="ECO:0000313" key="12">
    <source>
        <dbReference type="RefSeq" id="XP_015178304.1"/>
    </source>
</evidence>
<dbReference type="InterPro" id="IPR001223">
    <property type="entry name" value="Glyco_hydro18_cat"/>
</dbReference>
<dbReference type="PROSITE" id="PS01095">
    <property type="entry name" value="GH18_1"/>
    <property type="match status" value="1"/>
</dbReference>
<dbReference type="Proteomes" id="UP000694924">
    <property type="component" value="Unplaced"/>
</dbReference>
<name>A0ABM1IDL7_POLDO</name>
<dbReference type="GeneID" id="107067370"/>
<evidence type="ECO:0000256" key="7">
    <source>
        <dbReference type="SAM" id="MobiDB-lite"/>
    </source>
</evidence>
<dbReference type="InterPro" id="IPR017853">
    <property type="entry name" value="GH"/>
</dbReference>
<dbReference type="SUPFAM" id="SSF51445">
    <property type="entry name" value="(Trans)glycosidases"/>
    <property type="match status" value="1"/>
</dbReference>
<protein>
    <submittedName>
        <fullName evidence="12">Chitotriosidase-1-like</fullName>
    </submittedName>
</protein>
<evidence type="ECO:0000259" key="9">
    <source>
        <dbReference type="PROSITE" id="PS50940"/>
    </source>
</evidence>
<dbReference type="CDD" id="cd02872">
    <property type="entry name" value="GH18_chitolectin_chitotriosidase"/>
    <property type="match status" value="1"/>
</dbReference>
<dbReference type="PROSITE" id="PS50940">
    <property type="entry name" value="CHIT_BIND_II"/>
    <property type="match status" value="1"/>
</dbReference>
<evidence type="ECO:0000259" key="10">
    <source>
        <dbReference type="PROSITE" id="PS51910"/>
    </source>
</evidence>
<evidence type="ECO:0000256" key="2">
    <source>
        <dbReference type="ARBA" id="ARBA00022669"/>
    </source>
</evidence>
<proteinExistence type="inferred from homology"/>
<reference evidence="12" key="1">
    <citation type="submission" date="2025-08" db="UniProtKB">
        <authorList>
            <consortium name="RefSeq"/>
        </authorList>
    </citation>
    <scope>IDENTIFICATION</scope>
    <source>
        <tissue evidence="12">Whole body</tissue>
    </source>
</reference>
<feature type="domain" description="Chitin-binding type-2" evidence="9">
    <location>
        <begin position="427"/>
        <end position="484"/>
    </location>
</feature>
<evidence type="ECO:0000256" key="4">
    <source>
        <dbReference type="ARBA" id="ARBA00023157"/>
    </source>
</evidence>
<evidence type="ECO:0000313" key="11">
    <source>
        <dbReference type="Proteomes" id="UP000694924"/>
    </source>
</evidence>
<keyword evidence="4" id="KW-1015">Disulfide bond</keyword>
<dbReference type="InterPro" id="IPR002557">
    <property type="entry name" value="Chitin-bd_dom"/>
</dbReference>
<feature type="region of interest" description="Disordered" evidence="7">
    <location>
        <begin position="391"/>
        <end position="429"/>
    </location>
</feature>
<evidence type="ECO:0000256" key="6">
    <source>
        <dbReference type="RuleBase" id="RU000489"/>
    </source>
</evidence>
<feature type="compositionally biased region" description="Low complexity" evidence="7">
    <location>
        <begin position="391"/>
        <end position="425"/>
    </location>
</feature>